<keyword evidence="2" id="KW-0378">Hydrolase</keyword>
<keyword evidence="3" id="KW-0865">Zymogen</keyword>
<comment type="cofactor">
    <cofactor evidence="5">
        <name>Ca(2+)</name>
        <dbReference type="ChEBI" id="CHEBI:29108"/>
    </cofactor>
    <text evidence="5">Binds 1 Ca(2+) ion per dimer.</text>
</comment>
<feature type="binding site" evidence="5">
    <location>
        <position position="348"/>
    </location>
    <ligand>
        <name>Ca(2+)</name>
        <dbReference type="ChEBI" id="CHEBI:29108"/>
    </ligand>
</feature>
<reference evidence="6 7" key="1">
    <citation type="submission" date="2018-04" db="EMBL/GenBank/DDBJ databases">
        <title>Pedobacter chongqingensis sp. nov., isolated from a rottenly hemp rope.</title>
        <authorList>
            <person name="Cai Y."/>
        </authorList>
    </citation>
    <scope>NUCLEOTIDE SEQUENCE [LARGE SCALE GENOMIC DNA]</scope>
    <source>
        <strain evidence="6 7">FJ4-8</strain>
    </source>
</reference>
<proteinExistence type="inferred from homology"/>
<dbReference type="SUPFAM" id="SSF56235">
    <property type="entry name" value="N-terminal nucleophile aminohydrolases (Ntn hydrolases)"/>
    <property type="match status" value="1"/>
</dbReference>
<sequence length="811" mass="91932">MKILKATIILLLPVALIIILNTKAGSIPPLGKFFDPYRGFWNNAEQHATADDAIPLKGLKGDVKITLDDHMIPHIFAQNDYDLYFAQGYMTAMHRLWQMDFQSRYAGGRLSEVVGEKALELDRYQRRMGMVYGAENMLKELEKHPEIKAAIYAYADGVNAYIKTLKPADYPIEFKILDYKPEKWEPINTALLLKLMSATLAGGSDELYMSNALKKFGKETIDNLFPDVPFRADPIIPAGTKWDFKRLPLPMPPDSQQAEEFLSSVRTRQKKEGIGSNNWAISGSKTASGYPLLANDPHLELSLPSIWYQVQLSAPGSNSCGVSIPGAPCVIIGFNQDIAWGVTNVDADVLDFYKIRFRDSAFKEYRYNNIWKKTQPRLEKIVVRGGATITDTVFYTHHGPVVYTSKPARFSKAQNVPQGYAMRWIAHDPSADVATFYYLNRAHNYSDYRKALTYYTAPAQNFVFADNENNIAITANGYIPMKWHGQGKYLLDGSLPENDWHGRIPAEQNPYVRNPKRNFVSSANQPSADNTYPYYINWEFSGYERAHRINTRLTTMSKADVDSMRALQNDNYSVLAKEVLPLMTQLVNTELLNASQRRALNIVKNWNMKFDAGQIGASIFEIWQKNLYNRIWADDFNDKQAFMRFPSRDRTVELLTREPASHWFDDVSTPEKETREDLIIASFKTAVDSLERRFGPLNKKWKWAYVKQSRVSHLAKIGGFGSGVLLNGGSKTSVNALGESHGPSWRMVVALGKPVKGFGVFPGGQSGNPGSFYYDDMIDTWTKGKLNELLFLQSASQKNNRIIRHLTLQKQ</sequence>
<dbReference type="AlphaFoldDB" id="A0A2U2PEJ3"/>
<evidence type="ECO:0000313" key="6">
    <source>
        <dbReference type="EMBL" id="PWG79817.1"/>
    </source>
</evidence>
<dbReference type="InterPro" id="IPR043146">
    <property type="entry name" value="Penicillin_amidase_N_B-knob"/>
</dbReference>
<dbReference type="GO" id="GO:0016811">
    <property type="term" value="F:hydrolase activity, acting on carbon-nitrogen (but not peptide) bonds, in linear amides"/>
    <property type="evidence" value="ECO:0007669"/>
    <property type="project" value="InterPro"/>
</dbReference>
<dbReference type="EMBL" id="QEAS01000012">
    <property type="protein sequence ID" value="PWG79817.1"/>
    <property type="molecule type" value="Genomic_DNA"/>
</dbReference>
<dbReference type="Gene3D" id="1.10.1400.10">
    <property type="match status" value="1"/>
</dbReference>
<protein>
    <submittedName>
        <fullName evidence="6">Penicillin acylase family protein</fullName>
    </submittedName>
</protein>
<dbReference type="InterPro" id="IPR029055">
    <property type="entry name" value="Ntn_hydrolases_N"/>
</dbReference>
<dbReference type="Gene3D" id="3.60.20.10">
    <property type="entry name" value="Glutamine Phosphoribosylpyrophosphate, subunit 1, domain 1"/>
    <property type="match status" value="1"/>
</dbReference>
<dbReference type="InterPro" id="IPR014395">
    <property type="entry name" value="Pen/GL7ACA/AHL_acylase"/>
</dbReference>
<organism evidence="6 7">
    <name type="scientific">Pararcticibacter amylolyticus</name>
    <dbReference type="NCBI Taxonomy" id="2173175"/>
    <lineage>
        <taxon>Bacteria</taxon>
        <taxon>Pseudomonadati</taxon>
        <taxon>Bacteroidota</taxon>
        <taxon>Sphingobacteriia</taxon>
        <taxon>Sphingobacteriales</taxon>
        <taxon>Sphingobacteriaceae</taxon>
        <taxon>Pararcticibacter</taxon>
    </lineage>
</organism>
<accession>A0A2U2PEJ3</accession>
<keyword evidence="7" id="KW-1185">Reference proteome</keyword>
<dbReference type="PANTHER" id="PTHR34218:SF4">
    <property type="entry name" value="ACYL-HOMOSERINE LACTONE ACYLASE QUIP"/>
    <property type="match status" value="1"/>
</dbReference>
<dbReference type="GO" id="GO:0046872">
    <property type="term" value="F:metal ion binding"/>
    <property type="evidence" value="ECO:0007669"/>
    <property type="project" value="UniProtKB-KW"/>
</dbReference>
<dbReference type="CDD" id="cd03747">
    <property type="entry name" value="Ntn_PGA_like"/>
    <property type="match status" value="1"/>
</dbReference>
<evidence type="ECO:0000256" key="2">
    <source>
        <dbReference type="ARBA" id="ARBA00022801"/>
    </source>
</evidence>
<evidence type="ECO:0000256" key="4">
    <source>
        <dbReference type="PIRSR" id="PIRSR001227-1"/>
    </source>
</evidence>
<dbReference type="PIRSF" id="PIRSF001227">
    <property type="entry name" value="Pen_acylase"/>
    <property type="match status" value="1"/>
</dbReference>
<dbReference type="InterPro" id="IPR043147">
    <property type="entry name" value="Penicillin_amidase_A-knob"/>
</dbReference>
<feature type="binding site" evidence="5">
    <location>
        <position position="351"/>
    </location>
    <ligand>
        <name>Ca(2+)</name>
        <dbReference type="ChEBI" id="CHEBI:29108"/>
    </ligand>
</feature>
<dbReference type="OrthoDB" id="9759796at2"/>
<dbReference type="GO" id="GO:0017000">
    <property type="term" value="P:antibiotic biosynthetic process"/>
    <property type="evidence" value="ECO:0007669"/>
    <property type="project" value="InterPro"/>
</dbReference>
<dbReference type="Pfam" id="PF01804">
    <property type="entry name" value="Penicil_amidase"/>
    <property type="match status" value="1"/>
</dbReference>
<keyword evidence="5" id="KW-0106">Calcium</keyword>
<evidence type="ECO:0000256" key="5">
    <source>
        <dbReference type="PIRSR" id="PIRSR001227-2"/>
    </source>
</evidence>
<comment type="caution">
    <text evidence="6">The sequence shown here is derived from an EMBL/GenBank/DDBJ whole genome shotgun (WGS) entry which is preliminary data.</text>
</comment>
<keyword evidence="5" id="KW-0479">Metal-binding</keyword>
<evidence type="ECO:0000256" key="3">
    <source>
        <dbReference type="ARBA" id="ARBA00023145"/>
    </source>
</evidence>
<name>A0A2U2PEJ3_9SPHI</name>
<gene>
    <name evidence="6" type="ORF">DDR33_15515</name>
</gene>
<dbReference type="InterPro" id="IPR023343">
    <property type="entry name" value="Penicillin_amidase_dom1"/>
</dbReference>
<dbReference type="InterPro" id="IPR002692">
    <property type="entry name" value="S45"/>
</dbReference>
<dbReference type="Proteomes" id="UP000245647">
    <property type="component" value="Unassembled WGS sequence"/>
</dbReference>
<dbReference type="RefSeq" id="WP_109416714.1">
    <property type="nucleotide sequence ID" value="NZ_QEAS01000012.1"/>
</dbReference>
<dbReference type="PANTHER" id="PTHR34218">
    <property type="entry name" value="PEPTIDASE S45 PENICILLIN AMIDASE"/>
    <property type="match status" value="1"/>
</dbReference>
<dbReference type="Gene3D" id="2.30.120.10">
    <property type="match status" value="1"/>
</dbReference>
<dbReference type="Gene3D" id="1.10.439.10">
    <property type="entry name" value="Penicillin Amidohydrolase, domain 1"/>
    <property type="match status" value="1"/>
</dbReference>
<feature type="active site" description="Nucleophile" evidence="4">
    <location>
        <position position="276"/>
    </location>
</feature>
<evidence type="ECO:0000313" key="7">
    <source>
        <dbReference type="Proteomes" id="UP000245647"/>
    </source>
</evidence>
<feature type="binding site" evidence="5">
    <location>
        <position position="206"/>
    </location>
    <ligand>
        <name>Ca(2+)</name>
        <dbReference type="ChEBI" id="CHEBI:29108"/>
    </ligand>
</feature>
<comment type="similarity">
    <text evidence="1">Belongs to the peptidase S45 family.</text>
</comment>
<evidence type="ECO:0000256" key="1">
    <source>
        <dbReference type="ARBA" id="ARBA00006586"/>
    </source>
</evidence>